<evidence type="ECO:0000313" key="2">
    <source>
        <dbReference type="EMBL" id="PEG32870.1"/>
    </source>
</evidence>
<comment type="caution">
    <text evidence="2">The sequence shown here is derived from an EMBL/GenBank/DDBJ whole genome shotgun (WGS) entry which is preliminary data.</text>
</comment>
<dbReference type="Proteomes" id="UP000220914">
    <property type="component" value="Unassembled WGS sequence"/>
</dbReference>
<evidence type="ECO:0000259" key="1">
    <source>
        <dbReference type="Pfam" id="PF12728"/>
    </source>
</evidence>
<dbReference type="AlphaFoldDB" id="A0A2A7MMV1"/>
<dbReference type="RefSeq" id="WP_097945799.1">
    <property type="nucleotide sequence ID" value="NZ_PDCP01000238.1"/>
</dbReference>
<organism evidence="2 3">
    <name type="scientific">Mycolicibacterium agri</name>
    <name type="common">Mycobacterium agri</name>
    <dbReference type="NCBI Taxonomy" id="36811"/>
    <lineage>
        <taxon>Bacteria</taxon>
        <taxon>Bacillati</taxon>
        <taxon>Actinomycetota</taxon>
        <taxon>Actinomycetes</taxon>
        <taxon>Mycobacteriales</taxon>
        <taxon>Mycobacteriaceae</taxon>
        <taxon>Mycolicibacterium</taxon>
    </lineage>
</organism>
<dbReference type="EMBL" id="PDCP01000238">
    <property type="protein sequence ID" value="PEG32870.1"/>
    <property type="molecule type" value="Genomic_DNA"/>
</dbReference>
<feature type="domain" description="Helix-turn-helix" evidence="1">
    <location>
        <begin position="14"/>
        <end position="47"/>
    </location>
</feature>
<evidence type="ECO:0000313" key="3">
    <source>
        <dbReference type="Proteomes" id="UP000220914"/>
    </source>
</evidence>
<sequence>MLDSMALTNARLNTVEETLQRLRICRATVYRLINSGDLRTVTIGRRRLGAC</sequence>
<proteinExistence type="predicted"/>
<keyword evidence="3" id="KW-1185">Reference proteome</keyword>
<name>A0A2A7MMV1_MYCAG</name>
<accession>A0A2A7MMV1</accession>
<dbReference type="InterPro" id="IPR041657">
    <property type="entry name" value="HTH_17"/>
</dbReference>
<reference evidence="2 3" key="1">
    <citation type="submission" date="2017-10" db="EMBL/GenBank/DDBJ databases">
        <title>The new phylogeny of genus Mycobacterium.</title>
        <authorList>
            <person name="Tortoli E."/>
            <person name="Trovato A."/>
            <person name="Cirillo D.M."/>
        </authorList>
    </citation>
    <scope>NUCLEOTIDE SEQUENCE [LARGE SCALE GENOMIC DNA]</scope>
    <source>
        <strain evidence="2 3">CCUG37673</strain>
    </source>
</reference>
<dbReference type="Pfam" id="PF12728">
    <property type="entry name" value="HTH_17"/>
    <property type="match status" value="1"/>
</dbReference>
<protein>
    <recommendedName>
        <fullName evidence="1">Helix-turn-helix domain-containing protein</fullName>
    </recommendedName>
</protein>
<gene>
    <name evidence="2" type="ORF">CQY20_33975</name>
</gene>